<reference evidence="4" key="1">
    <citation type="submission" date="2025-08" db="UniProtKB">
        <authorList>
            <consortium name="Ensembl"/>
        </authorList>
    </citation>
    <scope>IDENTIFICATION</scope>
</reference>
<dbReference type="PANTHER" id="PTHR14038">
    <property type="entry name" value="BAT2 HLA-B-ASSOCIATED TRANSCRIPT 2"/>
    <property type="match status" value="1"/>
</dbReference>
<sequence length="1924" mass="205240">MSERSGQTAKGKDGKTKYASLNLFDTYKGKSLEAQKPVVAPRHGLQSLGKVASARRMPPPANLPSLKAENKGNDPNVTLVPKDGTGWASKQESADPKSTDVSSSPQPELQQPTASQTPAPSLPRTPPAQAQTTAQAAGTRSWAQASVTHGTQGDGGKGSNQPSPFSREEFPTLQAAGDQDKAGKEQATADQWYGPGPSLRPQNVTSWRDGGGRAMAPTITGEGVMEGGVGGAIVMEGAAGAPPLQQNPPSLGLPRNPPAGSPTLPLPQPPVGPQFPAYRGIMPPFMYPPYLPFPPPYGPQGPYRFPPPNEAARFPRTQGGAGPEGRPPGGPRGEVVRRPSILKQDDLKELDELDHDGDEGWAGAQEEIDYSAKLKFSDDEGEDDGDEEKAEGQNGTREQQKSQDGPAPTIRSRTSDSGGEMRTPPSVTEDPSPTPSSKPGWAEEGENGRSGQTNTGPYQGRRPGLGGPREQPSPPQGSLLGQGPYSYYRQDRPPNQTASQKPPEAQAGSPAPPPPRALLPQQQGEDEDETWRQRRKQSSSEISAAVERARRRREEEERRMEEERRAACAEKLKRLDEKQQQQQQQHQQQQQQSIKPPAAGEVTPSSPSPSLPASVSSSSASQPPSPCVDIEEPPLAAAPTAQTVSTTVGLSANANNRQRAGSNSSYDSSSESPQVAQPPAPQLQQPIDVTGPVESKEEPIISSAHIRSNRSGDESVKMEGVSVGAGRQGSGMPGQGFSKYQKSLPPRFQRQQQEQLLKQQQQWQQQQQQQQHSQAAQAQLQSQPNQQGPSPGATPQSGPKQPALYPPGSMGRPPPLPMNFDPRWMMMPYMDPRMMQGRPPPMDYYPPSMHPSGLINRERSDSGGSGSDPFDRQQHGGPPHPHRGTPPMDPKLPWGADVFPSGNEGRPLSSPLRQKQTLEEDDIGKGSRSDTPPVRMREGATGPIQPPVVTPNSTSGSSDQTTAPIATQVGCQGGGHHQPFLSARANYNSFADNGSRMAAHSQQRGNSAGELRGFGHQEEGPQGSQQNQIWGAPHAHFDRNGRADPSSLENNPHLQHHHAHHSHPSHFSLHPHKRENGRERERGAEPKKSETTPPLHQPSLSSSCSSSSSSSSAREDGSGKQSLHHPHPHPHHEHDTGHVNVSGRKQDKTGSAYTHTQSSQHSVQQHHPKSNLRGREQKTETQWGPRPGSSNVSGGPTHNRKAGTGHTVADDSINQIDKPAVQSGSGNPNKRAGPIKRPVLKEMKREGGEGEGGEKNTGGSGKDKEQDTNQASVKQELSSGPQSTSGPSGKDEPTLSGKPRNGEKDRSSGGRPSKGPKEGDLSVQAAGCPAPLSRRDRERSYERSGSGGGANYHAGSSRGNRANRGRGEFYGRGRGYRGTYTGSARGRAGGRSSRDYRSAANSGYQHGPSNQDYKREVSSGRHGQGGSQPNPGRARNHSETRSEGSEYEEVPKRRRQRGSETGSESAASDLAHSDKEDRKANPKKGAIGENPVIANSSNSVPPRNTQARVFTPRGVPSRRGRGGGGAGGNVYRSAGGGGGVSGGHRGGPGSSQGLSSKSSASMRKQHTPSQPSPPKEVSRGPIGEKKEKAADQSQAHNLGVNSLVPSTLSVPTTAQQGTENGGIAQLPTVHNTSNSTGPTNKPVPLPNADGRSFPNRGFDRPPRRRRHGRSQHQQDKPPRFRRLKQERENAARINGSSGIIEIVGGQQQRSASPSQNSMQETDGTSHVPTTATVVPNTNNVTATTNNNNNISHHGSANVNLNSHHHHHHHYHGNSSLSHAQHHHNHNPVSGAKSPDVSNQNSDQANEEWETASESSDFTEFREREGGGGNSGKSYSSYHHHHHPSGRGGGGGEREMTTKESAANKRSFSSQRPGMERQNRRVSGGGGRGSRGPPSSGGGPGGVAGNGGANRGERRGNWPSPKNRK</sequence>
<feature type="compositionally biased region" description="Polar residues" evidence="2">
    <location>
        <begin position="1628"/>
        <end position="1639"/>
    </location>
</feature>
<name>A0A8B9JVJ9_ASTMX</name>
<feature type="region of interest" description="Disordered" evidence="2">
    <location>
        <begin position="1"/>
        <end position="20"/>
    </location>
</feature>
<feature type="compositionally biased region" description="Acidic residues" evidence="2">
    <location>
        <begin position="348"/>
        <end position="359"/>
    </location>
</feature>
<feature type="compositionally biased region" description="Polar residues" evidence="2">
    <location>
        <begin position="640"/>
        <end position="661"/>
    </location>
</feature>
<feature type="compositionally biased region" description="Low complexity" evidence="2">
    <location>
        <begin position="1278"/>
        <end position="1288"/>
    </location>
</feature>
<dbReference type="Proteomes" id="UP000694621">
    <property type="component" value="Unplaced"/>
</dbReference>
<feature type="region of interest" description="Disordered" evidence="2">
    <location>
        <begin position="992"/>
        <end position="1683"/>
    </location>
</feature>
<feature type="compositionally biased region" description="Basic and acidic residues" evidence="2">
    <location>
        <begin position="1672"/>
        <end position="1683"/>
    </location>
</feature>
<feature type="compositionally biased region" description="Low complexity" evidence="2">
    <location>
        <begin position="580"/>
        <end position="592"/>
    </location>
</feature>
<feature type="compositionally biased region" description="Pro residues" evidence="2">
    <location>
        <begin position="255"/>
        <end position="272"/>
    </location>
</feature>
<feature type="compositionally biased region" description="Basic and acidic residues" evidence="2">
    <location>
        <begin position="1576"/>
        <end position="1590"/>
    </location>
</feature>
<feature type="compositionally biased region" description="Basic residues" evidence="2">
    <location>
        <begin position="1762"/>
        <end position="1771"/>
    </location>
</feature>
<evidence type="ECO:0000256" key="1">
    <source>
        <dbReference type="ARBA" id="ARBA00022553"/>
    </source>
</evidence>
<feature type="region of interest" description="Disordered" evidence="2">
    <location>
        <begin position="32"/>
        <end position="223"/>
    </location>
</feature>
<evidence type="ECO:0000259" key="3">
    <source>
        <dbReference type="Pfam" id="PF07001"/>
    </source>
</evidence>
<organism evidence="4 5">
    <name type="scientific">Astyanax mexicanus</name>
    <name type="common">Blind cave fish</name>
    <name type="synonym">Astyanax fasciatus mexicanus</name>
    <dbReference type="NCBI Taxonomy" id="7994"/>
    <lineage>
        <taxon>Eukaryota</taxon>
        <taxon>Metazoa</taxon>
        <taxon>Chordata</taxon>
        <taxon>Craniata</taxon>
        <taxon>Vertebrata</taxon>
        <taxon>Euteleostomi</taxon>
        <taxon>Actinopterygii</taxon>
        <taxon>Neopterygii</taxon>
        <taxon>Teleostei</taxon>
        <taxon>Ostariophysi</taxon>
        <taxon>Characiformes</taxon>
        <taxon>Characoidei</taxon>
        <taxon>Acestrorhamphidae</taxon>
        <taxon>Acestrorhamphinae</taxon>
        <taxon>Astyanax</taxon>
    </lineage>
</organism>
<feature type="compositionally biased region" description="Basic and acidic residues" evidence="2">
    <location>
        <begin position="1074"/>
        <end position="1090"/>
    </location>
</feature>
<evidence type="ECO:0000313" key="5">
    <source>
        <dbReference type="Proteomes" id="UP000694621"/>
    </source>
</evidence>
<feature type="compositionally biased region" description="Low complexity" evidence="2">
    <location>
        <begin position="127"/>
        <end position="137"/>
    </location>
</feature>
<feature type="compositionally biased region" description="Basic residues" evidence="2">
    <location>
        <begin position="1054"/>
        <end position="1073"/>
    </location>
</feature>
<feature type="compositionally biased region" description="Polar residues" evidence="2">
    <location>
        <begin position="141"/>
        <end position="151"/>
    </location>
</feature>
<feature type="region of interest" description="Disordered" evidence="2">
    <location>
        <begin position="301"/>
        <end position="980"/>
    </location>
</feature>
<feature type="region of interest" description="Disordered" evidence="2">
    <location>
        <begin position="239"/>
        <end position="272"/>
    </location>
</feature>
<feature type="compositionally biased region" description="Basic and acidic residues" evidence="2">
    <location>
        <begin position="552"/>
        <end position="579"/>
    </location>
</feature>
<feature type="compositionally biased region" description="Polar residues" evidence="2">
    <location>
        <begin position="1268"/>
        <end position="1277"/>
    </location>
</feature>
<feature type="compositionally biased region" description="Gly residues" evidence="2">
    <location>
        <begin position="1522"/>
        <end position="1550"/>
    </location>
</feature>
<dbReference type="Ensembl" id="ENSAMXT00005030014.1">
    <property type="protein sequence ID" value="ENSAMXP00005027297.1"/>
    <property type="gene ID" value="ENSAMXG00005013701.1"/>
</dbReference>
<protein>
    <submittedName>
        <fullName evidence="4">Proline-rich coiled-coil 2A</fullName>
    </submittedName>
</protein>
<feature type="compositionally biased region" description="Low complexity" evidence="2">
    <location>
        <begin position="1551"/>
        <end position="1561"/>
    </location>
</feature>
<feature type="compositionally biased region" description="Polar residues" evidence="2">
    <location>
        <begin position="1705"/>
        <end position="1726"/>
    </location>
</feature>
<feature type="compositionally biased region" description="Low complexity" evidence="2">
    <location>
        <begin position="662"/>
        <end position="675"/>
    </location>
</feature>
<feature type="compositionally biased region" description="Polar residues" evidence="2">
    <location>
        <begin position="1591"/>
        <end position="1618"/>
    </location>
</feature>
<feature type="compositionally biased region" description="Polar residues" evidence="2">
    <location>
        <begin position="1493"/>
        <end position="1508"/>
    </location>
</feature>
<feature type="compositionally biased region" description="Low complexity" evidence="2">
    <location>
        <begin position="749"/>
        <end position="791"/>
    </location>
</feature>
<feature type="compositionally biased region" description="Low complexity" evidence="2">
    <location>
        <begin position="1099"/>
        <end position="1112"/>
    </location>
</feature>
<keyword evidence="1" id="KW-0597">Phosphoprotein</keyword>
<evidence type="ECO:0000256" key="2">
    <source>
        <dbReference type="SAM" id="MobiDB-lite"/>
    </source>
</evidence>
<feature type="compositionally biased region" description="Acidic residues" evidence="2">
    <location>
        <begin position="379"/>
        <end position="389"/>
    </location>
</feature>
<dbReference type="InterPro" id="IPR033184">
    <property type="entry name" value="PRRC2"/>
</dbReference>
<feature type="compositionally biased region" description="Polar residues" evidence="2">
    <location>
        <begin position="99"/>
        <end position="119"/>
    </location>
</feature>
<dbReference type="GO" id="GO:0030154">
    <property type="term" value="P:cell differentiation"/>
    <property type="evidence" value="ECO:0007669"/>
    <property type="project" value="TreeGrafter"/>
</dbReference>
<dbReference type="Pfam" id="PF07001">
    <property type="entry name" value="BAT2_N"/>
    <property type="match status" value="1"/>
</dbReference>
<dbReference type="InterPro" id="IPR009738">
    <property type="entry name" value="BAT2_N"/>
</dbReference>
<proteinExistence type="predicted"/>
<feature type="compositionally biased region" description="Low complexity" evidence="2">
    <location>
        <begin position="1727"/>
        <end position="1749"/>
    </location>
</feature>
<feature type="compositionally biased region" description="Polar residues" evidence="2">
    <location>
        <begin position="425"/>
        <end position="437"/>
    </location>
</feature>
<feature type="domain" description="BAT2 N-terminal" evidence="3">
    <location>
        <begin position="1"/>
        <end position="188"/>
    </location>
</feature>
<dbReference type="PANTHER" id="PTHR14038:SF5">
    <property type="entry name" value="PROTEIN PRRC2A"/>
    <property type="match status" value="1"/>
</dbReference>
<feature type="compositionally biased region" description="Low complexity" evidence="2">
    <location>
        <begin position="611"/>
        <end position="622"/>
    </location>
</feature>
<feature type="compositionally biased region" description="Low complexity" evidence="2">
    <location>
        <begin position="821"/>
        <end position="835"/>
    </location>
</feature>
<accession>A0A8B9JVJ9</accession>
<feature type="compositionally biased region" description="Basic and acidic residues" evidence="2">
    <location>
        <begin position="1471"/>
        <end position="1480"/>
    </location>
</feature>
<feature type="compositionally biased region" description="Basic and acidic residues" evidence="2">
    <location>
        <begin position="1239"/>
        <end position="1254"/>
    </location>
</feature>
<feature type="compositionally biased region" description="Gly residues" evidence="2">
    <location>
        <begin position="1882"/>
        <end position="1909"/>
    </location>
</feature>
<feature type="region of interest" description="Disordered" evidence="2">
    <location>
        <begin position="1705"/>
        <end position="1924"/>
    </location>
</feature>
<evidence type="ECO:0000313" key="4">
    <source>
        <dbReference type="Ensembl" id="ENSAMXP00005027297.1"/>
    </source>
</evidence>
<feature type="compositionally biased region" description="Low complexity" evidence="2">
    <location>
        <begin position="1377"/>
        <end position="1386"/>
    </location>
</feature>
<feature type="compositionally biased region" description="Polar residues" evidence="2">
    <location>
        <begin position="1858"/>
        <end position="1871"/>
    </location>
</feature>
<feature type="compositionally biased region" description="Polar residues" evidence="2">
    <location>
        <begin position="950"/>
        <end position="965"/>
    </location>
</feature>
<feature type="compositionally biased region" description="Basic residues" evidence="2">
    <location>
        <begin position="1122"/>
        <end position="1131"/>
    </location>
</feature>
<feature type="compositionally biased region" description="Basic and acidic residues" evidence="2">
    <location>
        <begin position="1333"/>
        <end position="1342"/>
    </location>
</feature>
<feature type="compositionally biased region" description="Polar residues" evidence="2">
    <location>
        <begin position="1401"/>
        <end position="1411"/>
    </location>
</feature>